<sequence length="116" mass="13197">VEPLISEAEEYQVDVSEVKTVLEKAKEILSQGDYVNGTYFAKEAEELAKRLSPRLEEERKRRGIAKPTEGICGACGSRKLEFHDDGWGKCLTCDRVFEWSAKREGIKNKLKGFFKP</sequence>
<reference evidence="1" key="1">
    <citation type="journal article" date="2014" name="Front. Microbiol.">
        <title>High frequency of phylogenetically diverse reductive dehalogenase-homologous genes in deep subseafloor sedimentary metagenomes.</title>
        <authorList>
            <person name="Kawai M."/>
            <person name="Futagami T."/>
            <person name="Toyoda A."/>
            <person name="Takaki Y."/>
            <person name="Nishi S."/>
            <person name="Hori S."/>
            <person name="Arai W."/>
            <person name="Tsubouchi T."/>
            <person name="Morono Y."/>
            <person name="Uchiyama I."/>
            <person name="Ito T."/>
            <person name="Fujiyama A."/>
            <person name="Inagaki F."/>
            <person name="Takami H."/>
        </authorList>
    </citation>
    <scope>NUCLEOTIDE SEQUENCE</scope>
    <source>
        <strain evidence="1">Expedition CK06-06</strain>
    </source>
</reference>
<organism evidence="1">
    <name type="scientific">marine sediment metagenome</name>
    <dbReference type="NCBI Taxonomy" id="412755"/>
    <lineage>
        <taxon>unclassified sequences</taxon>
        <taxon>metagenomes</taxon>
        <taxon>ecological metagenomes</taxon>
    </lineage>
</organism>
<accession>X0TPK1</accession>
<gene>
    <name evidence="1" type="ORF">S01H1_20826</name>
</gene>
<feature type="non-terminal residue" evidence="1">
    <location>
        <position position="1"/>
    </location>
</feature>
<dbReference type="EMBL" id="BARS01011451">
    <property type="protein sequence ID" value="GAF90072.1"/>
    <property type="molecule type" value="Genomic_DNA"/>
</dbReference>
<proteinExistence type="predicted"/>
<dbReference type="AlphaFoldDB" id="X0TPK1"/>
<comment type="caution">
    <text evidence="1">The sequence shown here is derived from an EMBL/GenBank/DDBJ whole genome shotgun (WGS) entry which is preliminary data.</text>
</comment>
<evidence type="ECO:0000313" key="1">
    <source>
        <dbReference type="EMBL" id="GAF90072.1"/>
    </source>
</evidence>
<name>X0TPK1_9ZZZZ</name>
<protein>
    <submittedName>
        <fullName evidence="1">Uncharacterized protein</fullName>
    </submittedName>
</protein>